<protein>
    <submittedName>
        <fullName evidence="2">Uncharacterized protein</fullName>
    </submittedName>
</protein>
<accession>A0A7Y9JPV1</accession>
<dbReference type="EMBL" id="JACCBE010000001">
    <property type="protein sequence ID" value="NYD56770.1"/>
    <property type="molecule type" value="Genomic_DNA"/>
</dbReference>
<feature type="region of interest" description="Disordered" evidence="1">
    <location>
        <begin position="29"/>
        <end position="52"/>
    </location>
</feature>
<dbReference type="RefSeq" id="WP_179614620.1">
    <property type="nucleotide sequence ID" value="NZ_CP059163.1"/>
</dbReference>
<gene>
    <name evidence="2" type="ORF">BKA08_001008</name>
</gene>
<dbReference type="AlphaFoldDB" id="A0A7Y9JPV1"/>
<name>A0A7Y9JPV1_9ACTN</name>
<evidence type="ECO:0000313" key="2">
    <source>
        <dbReference type="EMBL" id="NYD56770.1"/>
    </source>
</evidence>
<dbReference type="Proteomes" id="UP000516957">
    <property type="component" value="Unassembled WGS sequence"/>
</dbReference>
<evidence type="ECO:0000256" key="1">
    <source>
        <dbReference type="SAM" id="MobiDB-lite"/>
    </source>
</evidence>
<sequence length="52" mass="5349">MGGADYGIGPAGAARILVEVGGVARFAGRPGPARQSLYPGREHMEDLLPGTR</sequence>
<comment type="caution">
    <text evidence="2">The sequence shown here is derived from an EMBL/GenBank/DDBJ whole genome shotgun (WGS) entry which is preliminary data.</text>
</comment>
<evidence type="ECO:0000313" key="3">
    <source>
        <dbReference type="Proteomes" id="UP000516957"/>
    </source>
</evidence>
<reference evidence="2 3" key="1">
    <citation type="submission" date="2020-07" db="EMBL/GenBank/DDBJ databases">
        <title>Sequencing the genomes of 1000 actinobacteria strains.</title>
        <authorList>
            <person name="Klenk H.-P."/>
        </authorList>
    </citation>
    <scope>NUCLEOTIDE SEQUENCE [LARGE SCALE GENOMIC DNA]</scope>
    <source>
        <strain evidence="2 3">DSM 18965</strain>
    </source>
</reference>
<proteinExistence type="predicted"/>
<keyword evidence="3" id="KW-1185">Reference proteome</keyword>
<organism evidence="2 3">
    <name type="scientific">Nocardioides marinisabuli</name>
    <dbReference type="NCBI Taxonomy" id="419476"/>
    <lineage>
        <taxon>Bacteria</taxon>
        <taxon>Bacillati</taxon>
        <taxon>Actinomycetota</taxon>
        <taxon>Actinomycetes</taxon>
        <taxon>Propionibacteriales</taxon>
        <taxon>Nocardioidaceae</taxon>
        <taxon>Nocardioides</taxon>
    </lineage>
</organism>